<evidence type="ECO:0000256" key="3">
    <source>
        <dbReference type="ARBA" id="ARBA00022982"/>
    </source>
</evidence>
<dbReference type="InterPro" id="IPR012255">
    <property type="entry name" value="ETF_b"/>
</dbReference>
<name>A0A6J7EKJ5_9ZZZZ</name>
<dbReference type="EMBL" id="CAFBLM010000092">
    <property type="protein sequence ID" value="CAB4880649.1"/>
    <property type="molecule type" value="Genomic_DNA"/>
</dbReference>
<dbReference type="AlphaFoldDB" id="A0A6J7EKJ5"/>
<keyword evidence="2" id="KW-0813">Transport</keyword>
<dbReference type="CDD" id="cd01714">
    <property type="entry name" value="ETF_beta"/>
    <property type="match status" value="1"/>
</dbReference>
<dbReference type="PANTHER" id="PTHR21294">
    <property type="entry name" value="ELECTRON TRANSFER FLAVOPROTEIN BETA-SUBUNIT"/>
    <property type="match status" value="1"/>
</dbReference>
<dbReference type="SUPFAM" id="SSF52402">
    <property type="entry name" value="Adenine nucleotide alpha hydrolases-like"/>
    <property type="match status" value="1"/>
</dbReference>
<dbReference type="GO" id="GO:0005829">
    <property type="term" value="C:cytosol"/>
    <property type="evidence" value="ECO:0007669"/>
    <property type="project" value="TreeGrafter"/>
</dbReference>
<proteinExistence type="inferred from homology"/>
<reference evidence="5" key="1">
    <citation type="submission" date="2020-05" db="EMBL/GenBank/DDBJ databases">
        <authorList>
            <person name="Chiriac C."/>
            <person name="Salcher M."/>
            <person name="Ghai R."/>
            <person name="Kavagutti S V."/>
        </authorList>
    </citation>
    <scope>NUCLEOTIDE SEQUENCE</scope>
</reference>
<dbReference type="PANTHER" id="PTHR21294:SF8">
    <property type="entry name" value="ELECTRON TRANSFER FLAVOPROTEIN SUBUNIT BETA"/>
    <property type="match status" value="1"/>
</dbReference>
<gene>
    <name evidence="5" type="ORF">UFOPK3401_01416</name>
</gene>
<dbReference type="InterPro" id="IPR014730">
    <property type="entry name" value="ETF_a/b_N"/>
</dbReference>
<dbReference type="InterPro" id="IPR014729">
    <property type="entry name" value="Rossmann-like_a/b/a_fold"/>
</dbReference>
<dbReference type="Gene3D" id="3.40.50.620">
    <property type="entry name" value="HUPs"/>
    <property type="match status" value="1"/>
</dbReference>
<evidence type="ECO:0000256" key="1">
    <source>
        <dbReference type="ARBA" id="ARBA00007557"/>
    </source>
</evidence>
<keyword evidence="3" id="KW-0249">Electron transport</keyword>
<accession>A0A6J7EKJ5</accession>
<dbReference type="InterPro" id="IPR033948">
    <property type="entry name" value="ETF_beta_N"/>
</dbReference>
<organism evidence="5">
    <name type="scientific">freshwater metagenome</name>
    <dbReference type="NCBI Taxonomy" id="449393"/>
    <lineage>
        <taxon>unclassified sequences</taxon>
        <taxon>metagenomes</taxon>
        <taxon>ecological metagenomes</taxon>
    </lineage>
</organism>
<evidence type="ECO:0000259" key="4">
    <source>
        <dbReference type="SMART" id="SM00893"/>
    </source>
</evidence>
<dbReference type="Pfam" id="PF01012">
    <property type="entry name" value="ETF"/>
    <property type="match status" value="1"/>
</dbReference>
<evidence type="ECO:0000256" key="2">
    <source>
        <dbReference type="ARBA" id="ARBA00022448"/>
    </source>
</evidence>
<sequence length="263" mass="28136">MPLNIVVCVKQVPDSWAEKKLNPDDRTLDRASADPVLNELDEYGIEEALRLQEAHGGTVTILCMGPEKAGETIRKALSMGADQAVHVVDDALHGSDAVATSAALAAALKRVEFDLVILGSESTDARMSVVPAMLAERLSLPQMTFAKNVDADPDARTLTIHRQTDDGYDVVTSSLPAVVSVVEKINEPRYPSFKGIMAAKKKPVETLSLADLSLDPQTVGLAGAWSTVNAFEQRPPRQAGTVVTDDGDGGTKIADFLVTQKFL</sequence>
<feature type="domain" description="Electron transfer flavoprotein alpha/beta-subunit N-terminal" evidence="4">
    <location>
        <begin position="25"/>
        <end position="216"/>
    </location>
</feature>
<dbReference type="GO" id="GO:0009055">
    <property type="term" value="F:electron transfer activity"/>
    <property type="evidence" value="ECO:0007669"/>
    <property type="project" value="InterPro"/>
</dbReference>
<evidence type="ECO:0000313" key="5">
    <source>
        <dbReference type="EMBL" id="CAB4880649.1"/>
    </source>
</evidence>
<dbReference type="PIRSF" id="PIRSF000090">
    <property type="entry name" value="Beta-ETF"/>
    <property type="match status" value="1"/>
</dbReference>
<dbReference type="SMART" id="SM00893">
    <property type="entry name" value="ETF"/>
    <property type="match status" value="1"/>
</dbReference>
<protein>
    <submittedName>
        <fullName evidence="5">Unannotated protein</fullName>
    </submittedName>
</protein>
<comment type="similarity">
    <text evidence="1">Belongs to the ETF beta-subunit/FixA family.</text>
</comment>